<proteinExistence type="predicted"/>
<organism evidence="3 4">
    <name type="scientific">Marinobacter metalliresistant</name>
    <dbReference type="NCBI Taxonomy" id="2961995"/>
    <lineage>
        <taxon>Bacteria</taxon>
        <taxon>Pseudomonadati</taxon>
        <taxon>Pseudomonadota</taxon>
        <taxon>Gammaproteobacteria</taxon>
        <taxon>Pseudomonadales</taxon>
        <taxon>Marinobacteraceae</taxon>
        <taxon>Marinobacter</taxon>
    </lineage>
</organism>
<dbReference type="Pfam" id="PF04575">
    <property type="entry name" value="SlipAM"/>
    <property type="match status" value="1"/>
</dbReference>
<feature type="signal peptide" evidence="1">
    <location>
        <begin position="1"/>
        <end position="26"/>
    </location>
</feature>
<evidence type="ECO:0000259" key="2">
    <source>
        <dbReference type="Pfam" id="PF04575"/>
    </source>
</evidence>
<dbReference type="SUPFAM" id="SSF56935">
    <property type="entry name" value="Porins"/>
    <property type="match status" value="1"/>
</dbReference>
<dbReference type="InterPro" id="IPR007655">
    <property type="entry name" value="Slam_C"/>
</dbReference>
<sequence>MQLTRPAPYVVSVFSLMVPLASSAGAVDQAALNGHLSTGFEQDSNVSVDDLNAASNKSDQAWVFDAGLEGVLKPVERLNLTLGYSLSGSRYQNLDQFDQDIHLLSADLSYDFDPVTIGTSYHYSQSTLGSEPFLDFRRASAYLGSLIGDDVYLLASLQEKQKEYEQSNARDADIRGASLDSFFFFNNARSHFLIGLDYDQEDAQADAFDNDLWRVRAVLLNRFSLGGEENRFRLGWRYETREYDQPAVSASNPFLDNPFTGDFVDASTSRRAERVHVFEASWRIGLNETFSLEPSVSHGIYRSDEDSTDYTQTIAGLTFRAGF</sequence>
<dbReference type="Proteomes" id="UP001475781">
    <property type="component" value="Chromosome"/>
</dbReference>
<evidence type="ECO:0000313" key="3">
    <source>
        <dbReference type="EMBL" id="WZF88832.1"/>
    </source>
</evidence>
<accession>A0ABZ2W2C4</accession>
<protein>
    <submittedName>
        <fullName evidence="3">Surface lipoprotein assembly modifier</fullName>
    </submittedName>
</protein>
<reference evidence="3 4" key="1">
    <citation type="submission" date="2022-07" db="EMBL/GenBank/DDBJ databases">
        <title>A copper resistant bacterium isolated from sediment samples of deep sea hydrothermal areas.</title>
        <authorList>
            <person name="Zeng X."/>
        </authorList>
    </citation>
    <scope>NUCLEOTIDE SEQUENCE [LARGE SCALE GENOMIC DNA]</scope>
    <source>
        <strain evidence="4">CuT 6</strain>
    </source>
</reference>
<keyword evidence="1" id="KW-0732">Signal</keyword>
<name>A0ABZ2W2C4_9GAMM</name>
<evidence type="ECO:0000313" key="4">
    <source>
        <dbReference type="Proteomes" id="UP001475781"/>
    </source>
</evidence>
<keyword evidence="3" id="KW-0449">Lipoprotein</keyword>
<gene>
    <name evidence="3" type="ORF">NLK58_01005</name>
</gene>
<feature type="domain" description="Surface lipoprotein assembly modifier C-terminal" evidence="2">
    <location>
        <begin position="56"/>
        <end position="251"/>
    </location>
</feature>
<evidence type="ECO:0000256" key="1">
    <source>
        <dbReference type="SAM" id="SignalP"/>
    </source>
</evidence>
<dbReference type="RefSeq" id="WP_341581818.1">
    <property type="nucleotide sequence ID" value="NZ_CP101118.1"/>
</dbReference>
<keyword evidence="4" id="KW-1185">Reference proteome</keyword>
<feature type="chain" id="PRO_5047275303" evidence="1">
    <location>
        <begin position="27"/>
        <end position="323"/>
    </location>
</feature>
<dbReference type="EMBL" id="CP101118">
    <property type="protein sequence ID" value="WZF88832.1"/>
    <property type="molecule type" value="Genomic_DNA"/>
</dbReference>